<dbReference type="InterPro" id="IPR008949">
    <property type="entry name" value="Isoprenoid_synthase_dom_sf"/>
</dbReference>
<accession>A0A1L8CTV6</accession>
<comment type="caution">
    <text evidence="13">The sequence shown here is derived from an EMBL/GenBank/DDBJ whole genome shotgun (WGS) entry which is preliminary data.</text>
</comment>
<dbReference type="GO" id="GO:0004337">
    <property type="term" value="F:(2E,6E)-farnesyl diphosphate synthase activity"/>
    <property type="evidence" value="ECO:0007669"/>
    <property type="project" value="UniProtKB-EC"/>
</dbReference>
<evidence type="ECO:0000256" key="1">
    <source>
        <dbReference type="ARBA" id="ARBA00001946"/>
    </source>
</evidence>
<comment type="similarity">
    <text evidence="2 12">Belongs to the FPP/GGPP synthase family.</text>
</comment>
<evidence type="ECO:0000256" key="6">
    <source>
        <dbReference type="ARBA" id="ARBA00022723"/>
    </source>
</evidence>
<dbReference type="Proteomes" id="UP000187485">
    <property type="component" value="Unassembled WGS sequence"/>
</dbReference>
<evidence type="ECO:0000313" key="14">
    <source>
        <dbReference type="Proteomes" id="UP000187485"/>
    </source>
</evidence>
<evidence type="ECO:0000256" key="9">
    <source>
        <dbReference type="ARBA" id="ARBA00032380"/>
    </source>
</evidence>
<dbReference type="PANTHER" id="PTHR43281:SF1">
    <property type="entry name" value="FARNESYL DIPHOSPHATE SYNTHASE"/>
    <property type="match status" value="1"/>
</dbReference>
<dbReference type="Pfam" id="PF00348">
    <property type="entry name" value="polyprenyl_synt"/>
    <property type="match status" value="1"/>
</dbReference>
<dbReference type="InterPro" id="IPR053378">
    <property type="entry name" value="Prenyl_diphosphate_synthase"/>
</dbReference>
<name>A0A1L8CTV6_9THEO</name>
<evidence type="ECO:0000256" key="12">
    <source>
        <dbReference type="RuleBase" id="RU004466"/>
    </source>
</evidence>
<dbReference type="PROSITE" id="PS00723">
    <property type="entry name" value="POLYPRENYL_SYNTHASE_1"/>
    <property type="match status" value="1"/>
</dbReference>
<keyword evidence="6" id="KW-0479">Metal-binding</keyword>
<evidence type="ECO:0000256" key="5">
    <source>
        <dbReference type="ARBA" id="ARBA00022679"/>
    </source>
</evidence>
<protein>
    <recommendedName>
        <fullName evidence="4">Farnesyl diphosphate synthase</fullName>
        <ecNumber evidence="3">2.5.1.10</ecNumber>
    </recommendedName>
    <alternativeName>
        <fullName evidence="10">(2E,6E)-farnesyl diphosphate synthase</fullName>
    </alternativeName>
    <alternativeName>
        <fullName evidence="9">Geranyltranstransferase</fullName>
    </alternativeName>
</protein>
<dbReference type="EMBL" id="BDJK01000011">
    <property type="protein sequence ID" value="GAV22360.1"/>
    <property type="molecule type" value="Genomic_DNA"/>
</dbReference>
<organism evidence="13 14">
    <name type="scientific">Carboxydothermus pertinax</name>
    <dbReference type="NCBI Taxonomy" id="870242"/>
    <lineage>
        <taxon>Bacteria</taxon>
        <taxon>Bacillati</taxon>
        <taxon>Bacillota</taxon>
        <taxon>Clostridia</taxon>
        <taxon>Thermoanaerobacterales</taxon>
        <taxon>Thermoanaerobacteraceae</taxon>
        <taxon>Carboxydothermus</taxon>
    </lineage>
</organism>
<dbReference type="AlphaFoldDB" id="A0A1L8CTV6"/>
<evidence type="ECO:0000256" key="7">
    <source>
        <dbReference type="ARBA" id="ARBA00022842"/>
    </source>
</evidence>
<evidence type="ECO:0000256" key="10">
    <source>
        <dbReference type="ARBA" id="ARBA00032873"/>
    </source>
</evidence>
<dbReference type="NCBIfam" id="NF045485">
    <property type="entry name" value="FPPsyn"/>
    <property type="match status" value="1"/>
</dbReference>
<evidence type="ECO:0000256" key="2">
    <source>
        <dbReference type="ARBA" id="ARBA00006706"/>
    </source>
</evidence>
<comment type="catalytic activity">
    <reaction evidence="11">
        <text>isopentenyl diphosphate + (2E)-geranyl diphosphate = (2E,6E)-farnesyl diphosphate + diphosphate</text>
        <dbReference type="Rhea" id="RHEA:19361"/>
        <dbReference type="ChEBI" id="CHEBI:33019"/>
        <dbReference type="ChEBI" id="CHEBI:58057"/>
        <dbReference type="ChEBI" id="CHEBI:128769"/>
        <dbReference type="ChEBI" id="CHEBI:175763"/>
        <dbReference type="EC" id="2.5.1.10"/>
    </reaction>
</comment>
<keyword evidence="8" id="KW-0414">Isoprene biosynthesis</keyword>
<dbReference type="InterPro" id="IPR000092">
    <property type="entry name" value="Polyprenyl_synt"/>
</dbReference>
<sequence>MDFKNRLKYYQNLTEEGLRRFLPPEDTYPPVIHQAMNYSLQAGGKRLRPVLLLAAGEWSGLMPEKLLPAAVGVECLHTYSLIHDDLPAMDNDDFRRGKPTNHKVFGEAIAILAGDALLTKAFELTAKTMELGIPAERVVRAIAELAVASGSEGLIAGQVVDLTSNEKKKDPEVLQYIHLNKTARLIRYSLIAGGILAGALEEEIEALDNYGRHLGLAFQMVDDLLDVIGDFTKIGKPVGSDEKNQKLTYVSLFGIDETRRQAEEEIAAAQNILKRYGERSSFFIELAEYILKRES</sequence>
<dbReference type="EC" id="2.5.1.10" evidence="3"/>
<dbReference type="SUPFAM" id="SSF48576">
    <property type="entry name" value="Terpenoid synthases"/>
    <property type="match status" value="1"/>
</dbReference>
<dbReference type="SFLD" id="SFLDS00005">
    <property type="entry name" value="Isoprenoid_Synthase_Type_I"/>
    <property type="match status" value="1"/>
</dbReference>
<evidence type="ECO:0000256" key="11">
    <source>
        <dbReference type="ARBA" id="ARBA00049399"/>
    </source>
</evidence>
<comment type="cofactor">
    <cofactor evidence="1">
        <name>Mg(2+)</name>
        <dbReference type="ChEBI" id="CHEBI:18420"/>
    </cofactor>
</comment>
<evidence type="ECO:0000313" key="13">
    <source>
        <dbReference type="EMBL" id="GAV22360.1"/>
    </source>
</evidence>
<dbReference type="Gene3D" id="1.10.600.10">
    <property type="entry name" value="Farnesyl Diphosphate Synthase"/>
    <property type="match status" value="1"/>
</dbReference>
<dbReference type="GO" id="GO:0005737">
    <property type="term" value="C:cytoplasm"/>
    <property type="evidence" value="ECO:0007669"/>
    <property type="project" value="UniProtKB-ARBA"/>
</dbReference>
<dbReference type="InterPro" id="IPR033749">
    <property type="entry name" value="Polyprenyl_synt_CS"/>
</dbReference>
<evidence type="ECO:0000256" key="4">
    <source>
        <dbReference type="ARBA" id="ARBA00015100"/>
    </source>
</evidence>
<reference evidence="14" key="1">
    <citation type="submission" date="2016-12" db="EMBL/GenBank/DDBJ databases">
        <title>Draft Genome Sequences od Carboxydothermus pertinax and islandicus, Hydrogenogenic Carboxydotrophic Bacteria.</title>
        <authorList>
            <person name="Fukuyama Y."/>
            <person name="Ohmae K."/>
            <person name="Yoneda Y."/>
            <person name="Yoshida T."/>
            <person name="Sako Y."/>
        </authorList>
    </citation>
    <scope>NUCLEOTIDE SEQUENCE [LARGE SCALE GENOMIC DNA]</scope>
    <source>
        <strain evidence="14">Ug1</strain>
    </source>
</reference>
<dbReference type="GO" id="GO:0016114">
    <property type="term" value="P:terpenoid biosynthetic process"/>
    <property type="evidence" value="ECO:0007669"/>
    <property type="project" value="UniProtKB-ARBA"/>
</dbReference>
<gene>
    <name evidence="13" type="ORF">cpu_08700</name>
</gene>
<dbReference type="RefSeq" id="WP_075858841.1">
    <property type="nucleotide sequence ID" value="NZ_BDJK01000011.1"/>
</dbReference>
<keyword evidence="14" id="KW-1185">Reference proteome</keyword>
<keyword evidence="7" id="KW-0460">Magnesium</keyword>
<dbReference type="OrthoDB" id="9805316at2"/>
<evidence type="ECO:0000256" key="8">
    <source>
        <dbReference type="ARBA" id="ARBA00023229"/>
    </source>
</evidence>
<dbReference type="GO" id="GO:0046872">
    <property type="term" value="F:metal ion binding"/>
    <property type="evidence" value="ECO:0007669"/>
    <property type="project" value="UniProtKB-KW"/>
</dbReference>
<dbReference type="CDD" id="cd00685">
    <property type="entry name" value="Trans_IPPS_HT"/>
    <property type="match status" value="1"/>
</dbReference>
<evidence type="ECO:0000256" key="3">
    <source>
        <dbReference type="ARBA" id="ARBA00012439"/>
    </source>
</evidence>
<dbReference type="PANTHER" id="PTHR43281">
    <property type="entry name" value="FARNESYL DIPHOSPHATE SYNTHASE"/>
    <property type="match status" value="1"/>
</dbReference>
<proteinExistence type="inferred from homology"/>
<dbReference type="FunFam" id="1.10.600.10:FF:000001">
    <property type="entry name" value="Geranylgeranyl diphosphate synthase"/>
    <property type="match status" value="1"/>
</dbReference>
<dbReference type="SFLD" id="SFLDG01017">
    <property type="entry name" value="Polyprenyl_Transferase_Like"/>
    <property type="match status" value="1"/>
</dbReference>
<dbReference type="STRING" id="870242.cpu_08700"/>
<keyword evidence="5 12" id="KW-0808">Transferase</keyword>
<dbReference type="PROSITE" id="PS00444">
    <property type="entry name" value="POLYPRENYL_SYNTHASE_2"/>
    <property type="match status" value="1"/>
</dbReference>